<proteinExistence type="predicted"/>
<keyword evidence="1" id="KW-0812">Transmembrane</keyword>
<feature type="transmembrane region" description="Helical" evidence="1">
    <location>
        <begin position="34"/>
        <end position="60"/>
    </location>
</feature>
<keyword evidence="1" id="KW-0472">Membrane</keyword>
<sequence length="142" mass="15128">MRARLAIGALGVLLGLFGARTLWTRQDTDQLTNAGLWLVGGVVLHDLVLAPVVLLLVVVVARLLPTAYRAPAVVALVVLGTLTIVAVPMLSGQGVRPDNPTLLPRDYRTTWLVLVAVVVVLVVVAGLLRSRRSSVEHTEETG</sequence>
<dbReference type="SUPFAM" id="SSF103473">
    <property type="entry name" value="MFS general substrate transporter"/>
    <property type="match status" value="1"/>
</dbReference>
<feature type="transmembrane region" description="Helical" evidence="1">
    <location>
        <begin position="72"/>
        <end position="90"/>
    </location>
</feature>
<evidence type="ECO:0000256" key="1">
    <source>
        <dbReference type="SAM" id="Phobius"/>
    </source>
</evidence>
<dbReference type="EMBL" id="CAEZXR010000354">
    <property type="protein sequence ID" value="CAB4728122.1"/>
    <property type="molecule type" value="Genomic_DNA"/>
</dbReference>
<organism evidence="2">
    <name type="scientific">freshwater metagenome</name>
    <dbReference type="NCBI Taxonomy" id="449393"/>
    <lineage>
        <taxon>unclassified sequences</taxon>
        <taxon>metagenomes</taxon>
        <taxon>ecological metagenomes</taxon>
    </lineage>
</organism>
<feature type="transmembrane region" description="Helical" evidence="1">
    <location>
        <begin position="110"/>
        <end position="128"/>
    </location>
</feature>
<gene>
    <name evidence="2" type="ORF">UFOPK2579_02413</name>
</gene>
<accession>A0A6J6S013</accession>
<evidence type="ECO:0000313" key="2">
    <source>
        <dbReference type="EMBL" id="CAB4728122.1"/>
    </source>
</evidence>
<keyword evidence="1" id="KW-1133">Transmembrane helix</keyword>
<dbReference type="InterPro" id="IPR036259">
    <property type="entry name" value="MFS_trans_sf"/>
</dbReference>
<dbReference type="AlphaFoldDB" id="A0A6J6S013"/>
<name>A0A6J6S013_9ZZZZ</name>
<protein>
    <submittedName>
        <fullName evidence="2">Unannotated protein</fullName>
    </submittedName>
</protein>
<reference evidence="2" key="1">
    <citation type="submission" date="2020-05" db="EMBL/GenBank/DDBJ databases">
        <authorList>
            <person name="Chiriac C."/>
            <person name="Salcher M."/>
            <person name="Ghai R."/>
            <person name="Kavagutti S V."/>
        </authorList>
    </citation>
    <scope>NUCLEOTIDE SEQUENCE</scope>
</reference>